<name>A0AAI8VIF0_9PEZI</name>
<accession>A0AAI8VIF0</accession>
<dbReference type="AlphaFoldDB" id="A0AAI8VIF0"/>
<comment type="caution">
    <text evidence="6">The sequence shown here is derived from an EMBL/GenBank/DDBJ whole genome shotgun (WGS) entry which is preliminary data.</text>
</comment>
<dbReference type="Proteomes" id="UP001295740">
    <property type="component" value="Unassembled WGS sequence"/>
</dbReference>
<evidence type="ECO:0000256" key="1">
    <source>
        <dbReference type="ARBA" id="ARBA00022723"/>
    </source>
</evidence>
<dbReference type="InterPro" id="IPR002893">
    <property type="entry name" value="Znf_MYND"/>
</dbReference>
<evidence type="ECO:0000256" key="4">
    <source>
        <dbReference type="PROSITE-ProRule" id="PRU00134"/>
    </source>
</evidence>
<dbReference type="PROSITE" id="PS01360">
    <property type="entry name" value="ZF_MYND_1"/>
    <property type="match status" value="1"/>
</dbReference>
<dbReference type="PROSITE" id="PS50865">
    <property type="entry name" value="ZF_MYND_2"/>
    <property type="match status" value="1"/>
</dbReference>
<reference evidence="6" key="1">
    <citation type="submission" date="2023-10" db="EMBL/GenBank/DDBJ databases">
        <authorList>
            <person name="Hackl T."/>
        </authorList>
    </citation>
    <scope>NUCLEOTIDE SEQUENCE</scope>
</reference>
<evidence type="ECO:0000256" key="2">
    <source>
        <dbReference type="ARBA" id="ARBA00022771"/>
    </source>
</evidence>
<keyword evidence="7" id="KW-1185">Reference proteome</keyword>
<protein>
    <submittedName>
        <fullName evidence="6">Uu.00g128870.m01.CDS01</fullName>
    </submittedName>
</protein>
<dbReference type="EMBL" id="CAUWAG010000007">
    <property type="protein sequence ID" value="CAJ2505493.1"/>
    <property type="molecule type" value="Genomic_DNA"/>
</dbReference>
<dbReference type="SUPFAM" id="SSF144232">
    <property type="entry name" value="HIT/MYND zinc finger-like"/>
    <property type="match status" value="1"/>
</dbReference>
<evidence type="ECO:0000256" key="3">
    <source>
        <dbReference type="ARBA" id="ARBA00022833"/>
    </source>
</evidence>
<organism evidence="6 7">
    <name type="scientific">Anthostomella pinea</name>
    <dbReference type="NCBI Taxonomy" id="933095"/>
    <lineage>
        <taxon>Eukaryota</taxon>
        <taxon>Fungi</taxon>
        <taxon>Dikarya</taxon>
        <taxon>Ascomycota</taxon>
        <taxon>Pezizomycotina</taxon>
        <taxon>Sordariomycetes</taxon>
        <taxon>Xylariomycetidae</taxon>
        <taxon>Xylariales</taxon>
        <taxon>Xylariaceae</taxon>
        <taxon>Anthostomella</taxon>
    </lineage>
</organism>
<keyword evidence="1" id="KW-0479">Metal-binding</keyword>
<keyword evidence="2 4" id="KW-0863">Zinc-finger</keyword>
<evidence type="ECO:0000313" key="7">
    <source>
        <dbReference type="Proteomes" id="UP001295740"/>
    </source>
</evidence>
<gene>
    <name evidence="6" type="ORF">KHLLAP_LOCUS5961</name>
</gene>
<dbReference type="Pfam" id="PF01753">
    <property type="entry name" value="zf-MYND"/>
    <property type="match status" value="1"/>
</dbReference>
<proteinExistence type="predicted"/>
<feature type="domain" description="MYND-type" evidence="5">
    <location>
        <begin position="135"/>
        <end position="175"/>
    </location>
</feature>
<keyword evidence="3" id="KW-0862">Zinc</keyword>
<evidence type="ECO:0000259" key="5">
    <source>
        <dbReference type="PROSITE" id="PS50865"/>
    </source>
</evidence>
<sequence>MPPFTDTTLFPAFYELPTPTRSDITTADDTTSWYLLAQIKENMTVTKPTLICTDRRGMDFAITFEDTAMSLRGYRKGHTLVVRRATRTERGQGKKAVVRVEAGRSGDAKVSDTRWSGAGLRAGFLLDREGVGEKCAACGKTEGALMKCTGCGIAAYCSKACQAKGWSEMLHKSNCKVLESIKEIWG</sequence>
<evidence type="ECO:0000313" key="6">
    <source>
        <dbReference type="EMBL" id="CAJ2505493.1"/>
    </source>
</evidence>
<dbReference type="GO" id="GO:0008270">
    <property type="term" value="F:zinc ion binding"/>
    <property type="evidence" value="ECO:0007669"/>
    <property type="project" value="UniProtKB-KW"/>
</dbReference>
<dbReference type="Gene3D" id="6.10.140.2220">
    <property type="match status" value="1"/>
</dbReference>